<dbReference type="Pfam" id="PF04199">
    <property type="entry name" value="Cyclase"/>
    <property type="match status" value="1"/>
</dbReference>
<evidence type="ECO:0000313" key="2">
    <source>
        <dbReference type="Proteomes" id="UP000321046"/>
    </source>
</evidence>
<protein>
    <submittedName>
        <fullName evidence="1">Cyclase family protein</fullName>
    </submittedName>
</protein>
<dbReference type="RefSeq" id="WP_146977608.1">
    <property type="nucleotide sequence ID" value="NZ_VOSL01000148.1"/>
</dbReference>
<dbReference type="SUPFAM" id="SSF102198">
    <property type="entry name" value="Putative cyclase"/>
    <property type="match status" value="1"/>
</dbReference>
<dbReference type="Gene3D" id="3.50.30.50">
    <property type="entry name" value="Putative cyclase"/>
    <property type="match status" value="1"/>
</dbReference>
<organism evidence="1 2">
    <name type="scientific">Lujinxingia vulgaris</name>
    <dbReference type="NCBI Taxonomy" id="2600176"/>
    <lineage>
        <taxon>Bacteria</taxon>
        <taxon>Deltaproteobacteria</taxon>
        <taxon>Bradymonadales</taxon>
        <taxon>Lujinxingiaceae</taxon>
        <taxon>Lujinxingia</taxon>
    </lineage>
</organism>
<dbReference type="InterPro" id="IPR037175">
    <property type="entry name" value="KFase_sf"/>
</dbReference>
<accession>A0A5C6WV45</accession>
<comment type="caution">
    <text evidence="1">The sequence shown here is derived from an EMBL/GenBank/DDBJ whole genome shotgun (WGS) entry which is preliminary data.</text>
</comment>
<name>A0A5C6WV45_9DELT</name>
<dbReference type="EMBL" id="VOSL01000148">
    <property type="protein sequence ID" value="TXD31436.1"/>
    <property type="molecule type" value="Genomic_DNA"/>
</dbReference>
<dbReference type="GO" id="GO:0004061">
    <property type="term" value="F:arylformamidase activity"/>
    <property type="evidence" value="ECO:0007669"/>
    <property type="project" value="InterPro"/>
</dbReference>
<evidence type="ECO:0000313" key="1">
    <source>
        <dbReference type="EMBL" id="TXD31436.1"/>
    </source>
</evidence>
<reference evidence="1 2" key="1">
    <citation type="submission" date="2019-08" db="EMBL/GenBank/DDBJ databases">
        <title>Bradymonadales sp. TMQ2.</title>
        <authorList>
            <person name="Liang Q."/>
        </authorList>
    </citation>
    <scope>NUCLEOTIDE SEQUENCE [LARGE SCALE GENOMIC DNA]</scope>
    <source>
        <strain evidence="1 2">TMQ2</strain>
    </source>
</reference>
<dbReference type="AlphaFoldDB" id="A0A5C6WV45"/>
<gene>
    <name evidence="1" type="ORF">FRC96_21500</name>
</gene>
<sequence length="276" mass="29619">MHLWVELDGMRYEVDALSPLELAQPLNFYGDQPQAFGLGRAQARAVEGGDFVGDVRRGGSVNCEAIELIPHGHGTHTEGVGHISAERVPVGELASEALIPAVVLRVATRSLAESGDSSEGKSSPDDRVICTSELRASLARAEVAPAFRRAIVIATSGEGAAAPLRDYSGKNPAFLTAEALAWLLEQGCEHLLIDLPSIDREDDGGTTPAHRAYFELDAEVGPSDAGRRRTITELIDVPEAAVEGPYLLSLRFARFMLDASPSRPILYRARPDTETP</sequence>
<dbReference type="OrthoDB" id="9814192at2"/>
<dbReference type="GO" id="GO:0019441">
    <property type="term" value="P:L-tryptophan catabolic process to kynurenine"/>
    <property type="evidence" value="ECO:0007669"/>
    <property type="project" value="InterPro"/>
</dbReference>
<proteinExistence type="predicted"/>
<dbReference type="Proteomes" id="UP000321046">
    <property type="component" value="Unassembled WGS sequence"/>
</dbReference>
<dbReference type="InterPro" id="IPR007325">
    <property type="entry name" value="KFase/CYL"/>
</dbReference>